<dbReference type="Proteomes" id="UP000234778">
    <property type="component" value="Unassembled WGS sequence"/>
</dbReference>
<evidence type="ECO:0000313" key="5">
    <source>
        <dbReference type="EMBL" id="PKY99197.1"/>
    </source>
</evidence>
<dbReference type="Pfam" id="PF13439">
    <property type="entry name" value="Glyco_transf_4"/>
    <property type="match status" value="1"/>
</dbReference>
<reference evidence="5 6" key="1">
    <citation type="submission" date="2017-12" db="EMBL/GenBank/DDBJ databases">
        <title>Phylogenetic diversity of female urinary microbiome.</title>
        <authorList>
            <person name="Thomas-White K."/>
            <person name="Wolfe A.J."/>
        </authorList>
    </citation>
    <scope>NUCLEOTIDE SEQUENCE [LARGE SCALE GENOMIC DNA]</scope>
    <source>
        <strain evidence="5 6">UMB0319</strain>
    </source>
</reference>
<accession>A0A2I1KUB3</accession>
<dbReference type="GO" id="GO:0009103">
    <property type="term" value="P:lipopolysaccharide biosynthetic process"/>
    <property type="evidence" value="ECO:0007669"/>
    <property type="project" value="TreeGrafter"/>
</dbReference>
<proteinExistence type="predicted"/>
<keyword evidence="2 5" id="KW-0808">Transferase</keyword>
<dbReference type="GeneID" id="81707995"/>
<dbReference type="PANTHER" id="PTHR46401:SF2">
    <property type="entry name" value="GLYCOSYLTRANSFERASE WBBK-RELATED"/>
    <property type="match status" value="1"/>
</dbReference>
<dbReference type="RefSeq" id="WP_101637956.1">
    <property type="nucleotide sequence ID" value="NZ_JAWHHX010000004.1"/>
</dbReference>
<dbReference type="InterPro" id="IPR028098">
    <property type="entry name" value="Glyco_trans_4-like_N"/>
</dbReference>
<dbReference type="GO" id="GO:0016757">
    <property type="term" value="F:glycosyltransferase activity"/>
    <property type="evidence" value="ECO:0007669"/>
    <property type="project" value="UniProtKB-KW"/>
</dbReference>
<dbReference type="Pfam" id="PF00534">
    <property type="entry name" value="Glycos_transf_1"/>
    <property type="match status" value="1"/>
</dbReference>
<sequence length="382" mass="40638">MCLSPSTTPSPSAASPRVAMVVEQMYQPVPGGSGTYITELAQAALARGARIAGLTAHHGDSLDPADVGLPAAMPLRSSRLPRLALYESWNHGGYPRAEALLPGSEVVHATTWAIPGTTLPLAVTVHDLAFLRSPEHFTHRGNAYFRRCLARTIAHADAVIAPSRATADDCVDAGIAAERIEVIPHGVRPRTVSSAHVESFRQTYGLTRPYLLWTGTREPRKNLRGLLAAFELAAPHLPDLDLVLVGPAGWGEDSTQQPVPEALRARVHVLGRLSDDDLAGAYRGARAFAFPSHWEGFGLPVLEAMAYGAPVVTSRGTCMEEVVGDAGLLADPSSPEDIAAQLVLAAGSAHDELVETGRVQAARFTWEASAASHLALYEEIAR</sequence>
<dbReference type="SUPFAM" id="SSF53756">
    <property type="entry name" value="UDP-Glycosyltransferase/glycogen phosphorylase"/>
    <property type="match status" value="1"/>
</dbReference>
<dbReference type="Gene3D" id="3.40.50.2000">
    <property type="entry name" value="Glycogen Phosphorylase B"/>
    <property type="match status" value="2"/>
</dbReference>
<name>A0A2I1KUB3_9ACTO</name>
<evidence type="ECO:0000313" key="6">
    <source>
        <dbReference type="Proteomes" id="UP000234778"/>
    </source>
</evidence>
<comment type="caution">
    <text evidence="5">The sequence shown here is derived from an EMBL/GenBank/DDBJ whole genome shotgun (WGS) entry which is preliminary data.</text>
</comment>
<feature type="domain" description="Glycosyltransferase subfamily 4-like N-terminal" evidence="4">
    <location>
        <begin position="30"/>
        <end position="188"/>
    </location>
</feature>
<organism evidence="5 6">
    <name type="scientific">Actinomyces urogenitalis</name>
    <dbReference type="NCBI Taxonomy" id="103621"/>
    <lineage>
        <taxon>Bacteria</taxon>
        <taxon>Bacillati</taxon>
        <taxon>Actinomycetota</taxon>
        <taxon>Actinomycetes</taxon>
        <taxon>Actinomycetales</taxon>
        <taxon>Actinomycetaceae</taxon>
        <taxon>Actinomyces</taxon>
    </lineage>
</organism>
<dbReference type="CDD" id="cd03809">
    <property type="entry name" value="GT4_MtfB-like"/>
    <property type="match status" value="1"/>
</dbReference>
<feature type="domain" description="Glycosyl transferase family 1" evidence="3">
    <location>
        <begin position="207"/>
        <end position="342"/>
    </location>
</feature>
<dbReference type="PANTHER" id="PTHR46401">
    <property type="entry name" value="GLYCOSYLTRANSFERASE WBBK-RELATED"/>
    <property type="match status" value="1"/>
</dbReference>
<keyword evidence="1" id="KW-0328">Glycosyltransferase</keyword>
<evidence type="ECO:0000259" key="4">
    <source>
        <dbReference type="Pfam" id="PF13439"/>
    </source>
</evidence>
<dbReference type="AlphaFoldDB" id="A0A2I1KUB3"/>
<gene>
    <name evidence="5" type="ORF">CYJ26_03470</name>
</gene>
<evidence type="ECO:0000259" key="3">
    <source>
        <dbReference type="Pfam" id="PF00534"/>
    </source>
</evidence>
<evidence type="ECO:0000256" key="2">
    <source>
        <dbReference type="ARBA" id="ARBA00022679"/>
    </source>
</evidence>
<dbReference type="EMBL" id="PKHA01000002">
    <property type="protein sequence ID" value="PKY99197.1"/>
    <property type="molecule type" value="Genomic_DNA"/>
</dbReference>
<dbReference type="InterPro" id="IPR001296">
    <property type="entry name" value="Glyco_trans_1"/>
</dbReference>
<protein>
    <submittedName>
        <fullName evidence="5">Glycosyltransferase family 1 protein</fullName>
    </submittedName>
</protein>
<evidence type="ECO:0000256" key="1">
    <source>
        <dbReference type="ARBA" id="ARBA00022676"/>
    </source>
</evidence>